<dbReference type="HAMAP" id="MF_00120">
    <property type="entry name" value="GatA"/>
    <property type="match status" value="1"/>
</dbReference>
<comment type="subunit">
    <text evidence="2 10">Heterotrimer of A, B and C subunits.</text>
</comment>
<dbReference type="RefSeq" id="WP_347936267.1">
    <property type="nucleotide sequence ID" value="NZ_CP158160.1"/>
</dbReference>
<dbReference type="InterPro" id="IPR020556">
    <property type="entry name" value="Amidase_CS"/>
</dbReference>
<dbReference type="InterPro" id="IPR004412">
    <property type="entry name" value="GatA"/>
</dbReference>
<evidence type="ECO:0000256" key="7">
    <source>
        <dbReference type="ARBA" id="ARBA00022840"/>
    </source>
</evidence>
<keyword evidence="13" id="KW-1185">Reference proteome</keyword>
<dbReference type="Gene3D" id="3.90.1300.10">
    <property type="entry name" value="Amidase signature (AS) domain"/>
    <property type="match status" value="1"/>
</dbReference>
<dbReference type="EMBL" id="JBDXMI010000001">
    <property type="protein sequence ID" value="MEO9385066.1"/>
    <property type="molecule type" value="Genomic_DNA"/>
</dbReference>
<feature type="active site" description="Charge relay system" evidence="10">
    <location>
        <position position="76"/>
    </location>
</feature>
<dbReference type="InterPro" id="IPR000120">
    <property type="entry name" value="Amidase"/>
</dbReference>
<accession>A0ABV0IUU8</accession>
<evidence type="ECO:0000256" key="9">
    <source>
        <dbReference type="ARBA" id="ARBA00047407"/>
    </source>
</evidence>
<proteinExistence type="inferred from homology"/>
<comment type="function">
    <text evidence="10">Allows the formation of correctly charged Gln-tRNA(Gln) through the transamidation of misacylated Glu-tRNA(Gln) in organisms which lack glutaminyl-tRNA synthetase. The reaction takes place in the presence of glutamine and ATP through an activated gamma-phospho-Glu-tRNA(Gln).</text>
</comment>
<evidence type="ECO:0000256" key="3">
    <source>
        <dbReference type="ARBA" id="ARBA00012739"/>
    </source>
</evidence>
<reference evidence="12 13" key="1">
    <citation type="submission" date="2024-05" db="EMBL/GenBank/DDBJ databases">
        <authorList>
            <person name="De Oliveira J.P."/>
            <person name="Noriler S.A."/>
            <person name="De Oliveira A.G."/>
            <person name="Sipoli D.S."/>
        </authorList>
    </citation>
    <scope>NUCLEOTIDE SEQUENCE [LARGE SCALE GENOMIC DNA]</scope>
    <source>
        <strain evidence="12 13">LABIM192</strain>
    </source>
</reference>
<dbReference type="NCBIfam" id="TIGR00132">
    <property type="entry name" value="gatA"/>
    <property type="match status" value="1"/>
</dbReference>
<comment type="catalytic activity">
    <reaction evidence="9 10">
        <text>L-glutamyl-tRNA(Gln) + L-glutamine + ATP + H2O = L-glutaminyl-tRNA(Gln) + L-glutamate + ADP + phosphate + H(+)</text>
        <dbReference type="Rhea" id="RHEA:17521"/>
        <dbReference type="Rhea" id="RHEA-COMP:9681"/>
        <dbReference type="Rhea" id="RHEA-COMP:9684"/>
        <dbReference type="ChEBI" id="CHEBI:15377"/>
        <dbReference type="ChEBI" id="CHEBI:15378"/>
        <dbReference type="ChEBI" id="CHEBI:29985"/>
        <dbReference type="ChEBI" id="CHEBI:30616"/>
        <dbReference type="ChEBI" id="CHEBI:43474"/>
        <dbReference type="ChEBI" id="CHEBI:58359"/>
        <dbReference type="ChEBI" id="CHEBI:78520"/>
        <dbReference type="ChEBI" id="CHEBI:78521"/>
        <dbReference type="ChEBI" id="CHEBI:456216"/>
        <dbReference type="EC" id="6.3.5.7"/>
    </reaction>
</comment>
<dbReference type="PANTHER" id="PTHR11895">
    <property type="entry name" value="TRANSAMIDASE"/>
    <property type="match status" value="1"/>
</dbReference>
<evidence type="ECO:0000256" key="4">
    <source>
        <dbReference type="ARBA" id="ARBA00014428"/>
    </source>
</evidence>
<dbReference type="EC" id="6.3.5.7" evidence="3 10"/>
<evidence type="ECO:0000259" key="11">
    <source>
        <dbReference type="Pfam" id="PF01425"/>
    </source>
</evidence>
<evidence type="ECO:0000256" key="1">
    <source>
        <dbReference type="ARBA" id="ARBA00008069"/>
    </source>
</evidence>
<name>A0ABV0IUU8_9NEIS</name>
<dbReference type="SUPFAM" id="SSF75304">
    <property type="entry name" value="Amidase signature (AS) enzymes"/>
    <property type="match status" value="1"/>
</dbReference>
<comment type="similarity">
    <text evidence="1 10">Belongs to the amidase family. GatA subfamily.</text>
</comment>
<keyword evidence="8 10" id="KW-0648">Protein biosynthesis</keyword>
<evidence type="ECO:0000256" key="6">
    <source>
        <dbReference type="ARBA" id="ARBA00022741"/>
    </source>
</evidence>
<comment type="caution">
    <text evidence="12">The sequence shown here is derived from an EMBL/GenBank/DDBJ whole genome shotgun (WGS) entry which is preliminary data.</text>
</comment>
<feature type="active site" description="Acyl-ester intermediate" evidence="10">
    <location>
        <position position="175"/>
    </location>
</feature>
<dbReference type="Pfam" id="PF01425">
    <property type="entry name" value="Amidase"/>
    <property type="match status" value="1"/>
</dbReference>
<evidence type="ECO:0000256" key="2">
    <source>
        <dbReference type="ARBA" id="ARBA00011123"/>
    </source>
</evidence>
<evidence type="ECO:0000256" key="5">
    <source>
        <dbReference type="ARBA" id="ARBA00022598"/>
    </source>
</evidence>
<feature type="active site" description="Charge relay system" evidence="10">
    <location>
        <position position="151"/>
    </location>
</feature>
<sequence>MTQATLKQLSQQLAAKQVSSVELAGQYLDRIEALNPRLNAIVTVDREKTLAEAKAADVRLAAGNAHALTGVPLLHKDLFCQQGWKTSCGSRMLDNFVSPYSAHVVEQCAAAGMVTLGRANMDEFAMGSSNENSFYGAVKNPWDLSAIPGGSSGGSAAAVAARLAPAATATDTGGSIRQPASHCGVTGIKPTYGVVSRYGMVAYASSLDQGGPIAQTAEDCALMLNVMAGFDERDSTSLERAKEDYARDLNQSLAGLKVGLPKEYFAAGLDADVARAVDNAVAELKRLGAEAVEIALPNTELSIPAYYVIAPAEASTNLSRYDGVRYGHRAKEYKDLVEMYEKTRAEGFGDEVKRRILVGSYVLSHGYYDAYYLKAQKIRRLIANDFQAAFQQCDVILGPVAPTAAFNIGEKSGDPVQMYLSDIYTLSVNLAGLPGMSVPAGFAANGRPIGLQIIGNYFAEAKMLNVAHQFQQATDWHAKTPAL</sequence>
<gene>
    <name evidence="10 12" type="primary">gatA</name>
    <name evidence="12" type="ORF">ABI908_13295</name>
</gene>
<protein>
    <recommendedName>
        <fullName evidence="4 10">Glutamyl-tRNA(Gln) amidotransferase subunit A</fullName>
        <shortName evidence="10">Glu-ADT subunit A</shortName>
        <ecNumber evidence="3 10">6.3.5.7</ecNumber>
    </recommendedName>
</protein>
<organism evidence="12 13">
    <name type="scientific">Chromobacterium phragmitis</name>
    <dbReference type="NCBI Taxonomy" id="2202141"/>
    <lineage>
        <taxon>Bacteria</taxon>
        <taxon>Pseudomonadati</taxon>
        <taxon>Pseudomonadota</taxon>
        <taxon>Betaproteobacteria</taxon>
        <taxon>Neisseriales</taxon>
        <taxon>Chromobacteriaceae</taxon>
        <taxon>Chromobacterium</taxon>
    </lineage>
</organism>
<keyword evidence="6 10" id="KW-0547">Nucleotide-binding</keyword>
<evidence type="ECO:0000256" key="8">
    <source>
        <dbReference type="ARBA" id="ARBA00022917"/>
    </source>
</evidence>
<dbReference type="InterPro" id="IPR023631">
    <property type="entry name" value="Amidase_dom"/>
</dbReference>
<dbReference type="PROSITE" id="PS00571">
    <property type="entry name" value="AMIDASES"/>
    <property type="match status" value="1"/>
</dbReference>
<dbReference type="InterPro" id="IPR036928">
    <property type="entry name" value="AS_sf"/>
</dbReference>
<evidence type="ECO:0000313" key="12">
    <source>
        <dbReference type="EMBL" id="MEO9385066.1"/>
    </source>
</evidence>
<evidence type="ECO:0000256" key="10">
    <source>
        <dbReference type="HAMAP-Rule" id="MF_00120"/>
    </source>
</evidence>
<keyword evidence="5 10" id="KW-0436">Ligase</keyword>
<dbReference type="PANTHER" id="PTHR11895:SF151">
    <property type="entry name" value="GLUTAMYL-TRNA(GLN) AMIDOTRANSFERASE SUBUNIT A"/>
    <property type="match status" value="1"/>
</dbReference>
<evidence type="ECO:0000313" key="13">
    <source>
        <dbReference type="Proteomes" id="UP001462502"/>
    </source>
</evidence>
<dbReference type="Proteomes" id="UP001462502">
    <property type="component" value="Unassembled WGS sequence"/>
</dbReference>
<feature type="domain" description="Amidase" evidence="11">
    <location>
        <begin position="25"/>
        <end position="464"/>
    </location>
</feature>
<keyword evidence="7 10" id="KW-0067">ATP-binding</keyword>